<dbReference type="Proteomes" id="UP001311232">
    <property type="component" value="Unassembled WGS sequence"/>
</dbReference>
<evidence type="ECO:0008006" key="5">
    <source>
        <dbReference type="Google" id="ProtNLM"/>
    </source>
</evidence>
<feature type="compositionally biased region" description="Basic residues" evidence="1">
    <location>
        <begin position="120"/>
        <end position="132"/>
    </location>
</feature>
<sequence>MPLLCINLLVLVLLPLSLSCDSQNLPIEVQRNFLPLVRTHMDNTRENITDELQNLSCLELKHKPPNCTTDKADIVETLLIQACEMQSLRLQLTKNLARFVQMSIGCPCPKKPTKDPSVKSQRRRMARNPGKKQIKKLCKAKGILSCMTLCYEKLNTLLMDA</sequence>
<organism evidence="3 4">
    <name type="scientific">Crenichthys baileyi</name>
    <name type="common">White River springfish</name>
    <dbReference type="NCBI Taxonomy" id="28760"/>
    <lineage>
        <taxon>Eukaryota</taxon>
        <taxon>Metazoa</taxon>
        <taxon>Chordata</taxon>
        <taxon>Craniata</taxon>
        <taxon>Vertebrata</taxon>
        <taxon>Euteleostomi</taxon>
        <taxon>Actinopterygii</taxon>
        <taxon>Neopterygii</taxon>
        <taxon>Teleostei</taxon>
        <taxon>Neoteleostei</taxon>
        <taxon>Acanthomorphata</taxon>
        <taxon>Ovalentaria</taxon>
        <taxon>Atherinomorphae</taxon>
        <taxon>Cyprinodontiformes</taxon>
        <taxon>Goodeidae</taxon>
        <taxon>Crenichthys</taxon>
    </lineage>
</organism>
<feature type="chain" id="PRO_5043676181" description="Interleukin-7" evidence="2">
    <location>
        <begin position="20"/>
        <end position="161"/>
    </location>
</feature>
<proteinExistence type="predicted"/>
<evidence type="ECO:0000313" key="4">
    <source>
        <dbReference type="Proteomes" id="UP001311232"/>
    </source>
</evidence>
<dbReference type="EMBL" id="JAHHUM010001226">
    <property type="protein sequence ID" value="KAK5613303.1"/>
    <property type="molecule type" value="Genomic_DNA"/>
</dbReference>
<gene>
    <name evidence="3" type="ORF">CRENBAI_023987</name>
</gene>
<feature type="signal peptide" evidence="2">
    <location>
        <begin position="1"/>
        <end position="19"/>
    </location>
</feature>
<evidence type="ECO:0000313" key="3">
    <source>
        <dbReference type="EMBL" id="KAK5613303.1"/>
    </source>
</evidence>
<protein>
    <recommendedName>
        <fullName evidence="5">Interleukin-7</fullName>
    </recommendedName>
</protein>
<reference evidence="3 4" key="1">
    <citation type="submission" date="2021-06" db="EMBL/GenBank/DDBJ databases">
        <authorList>
            <person name="Palmer J.M."/>
        </authorList>
    </citation>
    <scope>NUCLEOTIDE SEQUENCE [LARGE SCALE GENOMIC DNA]</scope>
    <source>
        <strain evidence="3 4">MEX-2019</strain>
        <tissue evidence="3">Muscle</tissue>
    </source>
</reference>
<keyword evidence="2" id="KW-0732">Signal</keyword>
<dbReference type="AlphaFoldDB" id="A0AAV9RWF9"/>
<feature type="region of interest" description="Disordered" evidence="1">
    <location>
        <begin position="110"/>
        <end position="132"/>
    </location>
</feature>
<evidence type="ECO:0000256" key="2">
    <source>
        <dbReference type="SAM" id="SignalP"/>
    </source>
</evidence>
<accession>A0AAV9RWF9</accession>
<name>A0AAV9RWF9_9TELE</name>
<keyword evidence="4" id="KW-1185">Reference proteome</keyword>
<comment type="caution">
    <text evidence="3">The sequence shown here is derived from an EMBL/GenBank/DDBJ whole genome shotgun (WGS) entry which is preliminary data.</text>
</comment>
<evidence type="ECO:0000256" key="1">
    <source>
        <dbReference type="SAM" id="MobiDB-lite"/>
    </source>
</evidence>